<dbReference type="RefSeq" id="WP_212554163.1">
    <property type="nucleotide sequence ID" value="NZ_JAGXOE010000034.1"/>
</dbReference>
<protein>
    <submittedName>
        <fullName evidence="1">Uncharacterized protein</fullName>
    </submittedName>
</protein>
<comment type="caution">
    <text evidence="1">The sequence shown here is derived from an EMBL/GenBank/DDBJ whole genome shotgun (WGS) entry which is preliminary data.</text>
</comment>
<evidence type="ECO:0000313" key="2">
    <source>
        <dbReference type="Proteomes" id="UP000676853"/>
    </source>
</evidence>
<name>A0ABS5NEJ1_TSUPA</name>
<dbReference type="EMBL" id="JAGXOE010000034">
    <property type="protein sequence ID" value="MBS4102445.1"/>
    <property type="molecule type" value="Genomic_DNA"/>
</dbReference>
<reference evidence="1 2" key="1">
    <citation type="submission" date="2021-04" db="EMBL/GenBank/DDBJ databases">
        <title>Whole genome sequence analysis of a thiophenic sulfur metabolizing bacteria.</title>
        <authorList>
            <person name="Akhtar N."/>
            <person name="Akram J."/>
            <person name="Aslam A."/>
        </authorList>
    </citation>
    <scope>NUCLEOTIDE SEQUENCE [LARGE SCALE GENOMIC DNA]</scope>
    <source>
        <strain evidence="1 2">3OW</strain>
    </source>
</reference>
<keyword evidence="2" id="KW-1185">Reference proteome</keyword>
<sequence>MTWHYVAAKGTYKGEVIYTIQENFPDYGHSINPMGMSPSGGTLKELKRDPKHMLKDLERFPVLDLGEMSSEG</sequence>
<proteinExistence type="predicted"/>
<organism evidence="1 2">
    <name type="scientific">Tsukamurella paurometabola</name>
    <name type="common">Corynebacterium paurometabolum</name>
    <dbReference type="NCBI Taxonomy" id="2061"/>
    <lineage>
        <taxon>Bacteria</taxon>
        <taxon>Bacillati</taxon>
        <taxon>Actinomycetota</taxon>
        <taxon>Actinomycetes</taxon>
        <taxon>Mycobacteriales</taxon>
        <taxon>Tsukamurellaceae</taxon>
        <taxon>Tsukamurella</taxon>
    </lineage>
</organism>
<accession>A0ABS5NEJ1</accession>
<dbReference type="Proteomes" id="UP000676853">
    <property type="component" value="Unassembled WGS sequence"/>
</dbReference>
<gene>
    <name evidence="1" type="ORF">KFZ73_14505</name>
</gene>
<evidence type="ECO:0000313" key="1">
    <source>
        <dbReference type="EMBL" id="MBS4102445.1"/>
    </source>
</evidence>